<evidence type="ECO:0000313" key="3">
    <source>
        <dbReference type="Proteomes" id="UP001321473"/>
    </source>
</evidence>
<dbReference type="EMBL" id="JARKHS020025951">
    <property type="protein sequence ID" value="KAK8766842.1"/>
    <property type="molecule type" value="Genomic_DNA"/>
</dbReference>
<protein>
    <submittedName>
        <fullName evidence="2">Uncharacterized protein</fullName>
    </submittedName>
</protein>
<keyword evidence="3" id="KW-1185">Reference proteome</keyword>
<sequence>MPEAKNEPVSGSLRTRARSFQAARENRMWDKIPGQSRSHLAPPSPTTSQLETNTRQGCRVVARASNSQHESPRRICILRGPLRRFRGLPAWWRWRCSPPRWRRCRPPRRRRRICCPPCRPCCGRCSSRRLRPARGSSLCRPPRLLLCARVRCRCSSCCRRPPRGSCRRRRSSCGELRRSGCGRCSSCRRRPPRSSCRLP</sequence>
<feature type="compositionally biased region" description="Polar residues" evidence="1">
    <location>
        <begin position="46"/>
        <end position="55"/>
    </location>
</feature>
<gene>
    <name evidence="2" type="ORF">V5799_006376</name>
</gene>
<name>A0AAQ4DWK2_AMBAM</name>
<reference evidence="2 3" key="1">
    <citation type="journal article" date="2023" name="Arcadia Sci">
        <title>De novo assembly of a long-read Amblyomma americanum tick genome.</title>
        <authorList>
            <person name="Chou S."/>
            <person name="Poskanzer K.E."/>
            <person name="Rollins M."/>
            <person name="Thuy-Boun P.S."/>
        </authorList>
    </citation>
    <scope>NUCLEOTIDE SEQUENCE [LARGE SCALE GENOMIC DNA]</scope>
    <source>
        <strain evidence="2">F_SG_1</strain>
        <tissue evidence="2">Salivary glands</tissue>
    </source>
</reference>
<accession>A0AAQ4DWK2</accession>
<evidence type="ECO:0000313" key="2">
    <source>
        <dbReference type="EMBL" id="KAK8766842.1"/>
    </source>
</evidence>
<feature type="region of interest" description="Disordered" evidence="1">
    <location>
        <begin position="1"/>
        <end position="55"/>
    </location>
</feature>
<dbReference type="AlphaFoldDB" id="A0AAQ4DWK2"/>
<evidence type="ECO:0000256" key="1">
    <source>
        <dbReference type="SAM" id="MobiDB-lite"/>
    </source>
</evidence>
<dbReference type="Proteomes" id="UP001321473">
    <property type="component" value="Unassembled WGS sequence"/>
</dbReference>
<organism evidence="2 3">
    <name type="scientific">Amblyomma americanum</name>
    <name type="common">Lone star tick</name>
    <dbReference type="NCBI Taxonomy" id="6943"/>
    <lineage>
        <taxon>Eukaryota</taxon>
        <taxon>Metazoa</taxon>
        <taxon>Ecdysozoa</taxon>
        <taxon>Arthropoda</taxon>
        <taxon>Chelicerata</taxon>
        <taxon>Arachnida</taxon>
        <taxon>Acari</taxon>
        <taxon>Parasitiformes</taxon>
        <taxon>Ixodida</taxon>
        <taxon>Ixodoidea</taxon>
        <taxon>Ixodidae</taxon>
        <taxon>Amblyomminae</taxon>
        <taxon>Amblyomma</taxon>
    </lineage>
</organism>
<comment type="caution">
    <text evidence="2">The sequence shown here is derived from an EMBL/GenBank/DDBJ whole genome shotgun (WGS) entry which is preliminary data.</text>
</comment>
<proteinExistence type="predicted"/>